<name>A0A1G5INA5_9FIRM</name>
<feature type="compositionally biased region" description="Low complexity" evidence="2">
    <location>
        <begin position="299"/>
        <end position="309"/>
    </location>
</feature>
<evidence type="ECO:0000256" key="1">
    <source>
        <dbReference type="ARBA" id="ARBA00004196"/>
    </source>
</evidence>
<protein>
    <submittedName>
        <fullName evidence="6">Repeat domain (List_Bact_rpt)</fullName>
    </submittedName>
</protein>
<keyword evidence="3" id="KW-0732">Signal</keyword>
<dbReference type="Pfam" id="PF05345">
    <property type="entry name" value="He_PIG"/>
    <property type="match status" value="1"/>
</dbReference>
<keyword evidence="7" id="KW-1185">Reference proteome</keyword>
<feature type="region of interest" description="Disordered" evidence="2">
    <location>
        <begin position="669"/>
        <end position="710"/>
    </location>
</feature>
<feature type="signal peptide" evidence="3">
    <location>
        <begin position="1"/>
        <end position="23"/>
    </location>
</feature>
<feature type="compositionally biased region" description="Gly residues" evidence="2">
    <location>
        <begin position="682"/>
        <end position="698"/>
    </location>
</feature>
<dbReference type="InterPro" id="IPR022038">
    <property type="entry name" value="Ig-like_bact"/>
</dbReference>
<dbReference type="RefSeq" id="WP_091543789.1">
    <property type="nucleotide sequence ID" value="NZ_FMUS01000015.1"/>
</dbReference>
<dbReference type="Gene3D" id="2.60.40.4270">
    <property type="entry name" value="Listeria-Bacteroides repeat domain"/>
    <property type="match status" value="1"/>
</dbReference>
<dbReference type="InterPro" id="IPR012854">
    <property type="entry name" value="Cu_amine_oxidase-like_N"/>
</dbReference>
<dbReference type="Gene3D" id="2.60.40.10">
    <property type="entry name" value="Immunoglobulins"/>
    <property type="match status" value="1"/>
</dbReference>
<evidence type="ECO:0000313" key="6">
    <source>
        <dbReference type="EMBL" id="SCY77241.1"/>
    </source>
</evidence>
<reference evidence="6 7" key="1">
    <citation type="submission" date="2016-10" db="EMBL/GenBank/DDBJ databases">
        <authorList>
            <person name="de Groot N.N."/>
        </authorList>
    </citation>
    <scope>NUCLEOTIDE SEQUENCE [LARGE SCALE GENOMIC DNA]</scope>
    <source>
        <strain evidence="6 7">DSM 18978</strain>
    </source>
</reference>
<evidence type="ECO:0000259" key="4">
    <source>
        <dbReference type="Pfam" id="PF07523"/>
    </source>
</evidence>
<dbReference type="Pfam" id="PF07523">
    <property type="entry name" value="Big_3"/>
    <property type="match status" value="1"/>
</dbReference>
<dbReference type="SUPFAM" id="SSF49313">
    <property type="entry name" value="Cadherin-like"/>
    <property type="match status" value="1"/>
</dbReference>
<proteinExistence type="predicted"/>
<dbReference type="EMBL" id="FMUS01000015">
    <property type="protein sequence ID" value="SCY77241.1"/>
    <property type="molecule type" value="Genomic_DNA"/>
</dbReference>
<dbReference type="InterPro" id="IPR036582">
    <property type="entry name" value="Mao_N_sf"/>
</dbReference>
<dbReference type="InterPro" id="IPR013378">
    <property type="entry name" value="InlB-like_B-rpt"/>
</dbReference>
<dbReference type="GO" id="GO:0016020">
    <property type="term" value="C:membrane"/>
    <property type="evidence" value="ECO:0007669"/>
    <property type="project" value="InterPro"/>
</dbReference>
<organism evidence="6 7">
    <name type="scientific">Alkaliphilus peptidifermentans DSM 18978</name>
    <dbReference type="NCBI Taxonomy" id="1120976"/>
    <lineage>
        <taxon>Bacteria</taxon>
        <taxon>Bacillati</taxon>
        <taxon>Bacillota</taxon>
        <taxon>Clostridia</taxon>
        <taxon>Peptostreptococcales</taxon>
        <taxon>Natronincolaceae</taxon>
        <taxon>Alkaliphilus</taxon>
    </lineage>
</organism>
<dbReference type="OrthoDB" id="9769314at2"/>
<dbReference type="Pfam" id="PF09479">
    <property type="entry name" value="Flg_new"/>
    <property type="match status" value="1"/>
</dbReference>
<dbReference type="Pfam" id="PF07833">
    <property type="entry name" value="Cu_amine_oxidN1"/>
    <property type="match status" value="1"/>
</dbReference>
<dbReference type="InterPro" id="IPR013783">
    <property type="entry name" value="Ig-like_fold"/>
</dbReference>
<dbReference type="STRING" id="1120976.SAMN03080606_02458"/>
<evidence type="ECO:0000313" key="7">
    <source>
        <dbReference type="Proteomes" id="UP000198636"/>
    </source>
</evidence>
<evidence type="ECO:0000256" key="2">
    <source>
        <dbReference type="SAM" id="MobiDB-lite"/>
    </source>
</evidence>
<sequence>MKKKKRLGLVMILTLVLSVIAPAGLPVYGDTEGVTSSKHTFSINEGNITLTSGTGDFAGMIAVTYGTPSVTQHVYAKDTITINGTTTSNRLVAKSGVTANMELSNANITVGSGCAFDMTGATVNLTLTGTNSLKSGLMQAGLKVPAGAVLTIDGPGQLTSNGGISAAGIGGSWGQDGGIINIVGGEVTARGANSGAGIGGGGRGVNSGGYGGTINISGGIIIAAGGDYGAGIGGGAGGSSGGTINITGGNITATGGSAGAGIGGGLNGASGTINISGNAQVSATGGDPIQHRQYGWDIGSGSDNSSNGSLRIQGDGSENPTVIFNKYGTDTLVPAGVEKPYTDCTIQGAGAKDNNNVNIAGVYGHEGKEQVPLITTNVPSSMKVGETFDLSNLVSGGSSLGVITYSASGNGVTVTKEGIVTAEQAGTATITVIKEGDKYFSQASAIIDNITVTELVVLESIEVKVPPTKYTYYLNQTLNLEGLVVVGNYSDNTTIILDINETHISGFDSSGVENKQVITITYEGNLATFTIDVIAPYTVTFVDWNGKILKTEIVTEGSSATPPDNPSRPGYIFKGWDKTFDNVTANLIVTAQYIEDVPITKVTITIAKTDVTTGGNNGSITITAYGGSGTYEYSNDNGSTWQDSNIFRGLTAGTYRVKARDSIDPGNISEVSTVTITSSGGSSDGDSGGGSSGGGASGGSSIPNLKITDKTPEKSYVGEAYSFRITVTGGSGGYSFEVTSGTLPEGLTLSKDGVISGIPTKAGTYQYTITVTDKNGRVSKQSFRQIIEENIETVQQEETTEEPIKDQETITPKIHILLTIGESEIQIDNETYWLDAIPFIDGASNRTLVPIRFISEALGADVIWLPETRQVLIKDGEKEILLTIDSKEVLVNGEAIMIDCEAAILPPGRTYAPLRFICETLGATVEYDPEIREISIIK</sequence>
<feature type="domain" description="Copper amine oxidase-like N-terminal" evidence="5">
    <location>
        <begin position="827"/>
        <end position="936"/>
    </location>
</feature>
<dbReference type="InterPro" id="IPR015919">
    <property type="entry name" value="Cadherin-like_sf"/>
</dbReference>
<dbReference type="GO" id="GO:0005509">
    <property type="term" value="F:calcium ion binding"/>
    <property type="evidence" value="ECO:0007669"/>
    <property type="project" value="InterPro"/>
</dbReference>
<dbReference type="Gene3D" id="2.60.40.3630">
    <property type="match status" value="1"/>
</dbReference>
<feature type="domain" description="Ig-like" evidence="4">
    <location>
        <begin position="465"/>
        <end position="533"/>
    </location>
</feature>
<dbReference type="Gene3D" id="3.30.457.10">
    <property type="entry name" value="Copper amine oxidase-like, N-terminal domain"/>
    <property type="match status" value="1"/>
</dbReference>
<evidence type="ECO:0000259" key="5">
    <source>
        <dbReference type="Pfam" id="PF07833"/>
    </source>
</evidence>
<accession>A0A1G5INA5</accession>
<comment type="subcellular location">
    <subcellularLocation>
        <location evidence="1">Cell envelope</location>
    </subcellularLocation>
</comment>
<dbReference type="Proteomes" id="UP000198636">
    <property type="component" value="Unassembled WGS sequence"/>
</dbReference>
<dbReference type="InterPro" id="IPR042229">
    <property type="entry name" value="Listeria/Bacterioides_rpt_sf"/>
</dbReference>
<evidence type="ECO:0000256" key="3">
    <source>
        <dbReference type="SAM" id="SignalP"/>
    </source>
</evidence>
<feature type="chain" id="PRO_5039166701" evidence="3">
    <location>
        <begin position="24"/>
        <end position="938"/>
    </location>
</feature>
<dbReference type="SUPFAM" id="SSF55383">
    <property type="entry name" value="Copper amine oxidase, domain N"/>
    <property type="match status" value="2"/>
</dbReference>
<feature type="region of interest" description="Disordered" evidence="2">
    <location>
        <begin position="284"/>
        <end position="316"/>
    </location>
</feature>
<dbReference type="AlphaFoldDB" id="A0A1G5INA5"/>
<dbReference type="GO" id="GO:0030313">
    <property type="term" value="C:cell envelope"/>
    <property type="evidence" value="ECO:0007669"/>
    <property type="project" value="UniProtKB-SubCell"/>
</dbReference>
<gene>
    <name evidence="6" type="ORF">SAMN03080606_02458</name>
</gene>